<feature type="non-terminal residue" evidence="2">
    <location>
        <position position="44"/>
    </location>
</feature>
<gene>
    <name evidence="2" type="ORF">METZ01_LOCUS344959</name>
</gene>
<organism evidence="2">
    <name type="scientific">marine metagenome</name>
    <dbReference type="NCBI Taxonomy" id="408172"/>
    <lineage>
        <taxon>unclassified sequences</taxon>
        <taxon>metagenomes</taxon>
        <taxon>ecological metagenomes</taxon>
    </lineage>
</organism>
<proteinExistence type="predicted"/>
<protein>
    <submittedName>
        <fullName evidence="2">Uncharacterized protein</fullName>
    </submittedName>
</protein>
<dbReference type="AlphaFoldDB" id="A0A382R4M9"/>
<dbReference type="EMBL" id="UINC01118760">
    <property type="protein sequence ID" value="SVC92105.1"/>
    <property type="molecule type" value="Genomic_DNA"/>
</dbReference>
<feature type="region of interest" description="Disordered" evidence="1">
    <location>
        <begin position="15"/>
        <end position="44"/>
    </location>
</feature>
<sequence>MKDIEQNTQLSLFESDNFKVNYPEDSEGNISSESSSTKVEEKPP</sequence>
<reference evidence="2" key="1">
    <citation type="submission" date="2018-05" db="EMBL/GenBank/DDBJ databases">
        <authorList>
            <person name="Lanie J.A."/>
            <person name="Ng W.-L."/>
            <person name="Kazmierczak K.M."/>
            <person name="Andrzejewski T.M."/>
            <person name="Davidsen T.M."/>
            <person name="Wayne K.J."/>
            <person name="Tettelin H."/>
            <person name="Glass J.I."/>
            <person name="Rusch D."/>
            <person name="Podicherti R."/>
            <person name="Tsui H.-C.T."/>
            <person name="Winkler M.E."/>
        </authorList>
    </citation>
    <scope>NUCLEOTIDE SEQUENCE</scope>
</reference>
<name>A0A382R4M9_9ZZZZ</name>
<evidence type="ECO:0000256" key="1">
    <source>
        <dbReference type="SAM" id="MobiDB-lite"/>
    </source>
</evidence>
<evidence type="ECO:0000313" key="2">
    <source>
        <dbReference type="EMBL" id="SVC92105.1"/>
    </source>
</evidence>
<accession>A0A382R4M9</accession>